<evidence type="ECO:0000313" key="1">
    <source>
        <dbReference type="EMBL" id="KAK7035171.1"/>
    </source>
</evidence>
<protein>
    <submittedName>
        <fullName evidence="1">Uncharacterized protein</fullName>
    </submittedName>
</protein>
<dbReference type="Proteomes" id="UP001362999">
    <property type="component" value="Unassembled WGS sequence"/>
</dbReference>
<reference evidence="1 2" key="1">
    <citation type="journal article" date="2024" name="J Genomics">
        <title>Draft genome sequencing and assembly of Favolaschia claudopus CIRM-BRFM 2984 isolated from oak limbs.</title>
        <authorList>
            <person name="Navarro D."/>
            <person name="Drula E."/>
            <person name="Chaduli D."/>
            <person name="Cazenave R."/>
            <person name="Ahrendt S."/>
            <person name="Wang J."/>
            <person name="Lipzen A."/>
            <person name="Daum C."/>
            <person name="Barry K."/>
            <person name="Grigoriev I.V."/>
            <person name="Favel A."/>
            <person name="Rosso M.N."/>
            <person name="Martin F."/>
        </authorList>
    </citation>
    <scope>NUCLEOTIDE SEQUENCE [LARGE SCALE GENOMIC DNA]</scope>
    <source>
        <strain evidence="1 2">CIRM-BRFM 2984</strain>
    </source>
</reference>
<proteinExistence type="predicted"/>
<sequence>MRDFPQELVDCTLDELSNDLDTLKSYLLPLAKQVVSPALHNNPSLAHFPRNLEIWFDGQDRTTGVLAKCCSIRNLSLLWAMVAGTAESGEFASLVTGIENSASLPGLSRRWLE</sequence>
<organism evidence="1 2">
    <name type="scientific">Favolaschia claudopus</name>
    <dbReference type="NCBI Taxonomy" id="2862362"/>
    <lineage>
        <taxon>Eukaryota</taxon>
        <taxon>Fungi</taxon>
        <taxon>Dikarya</taxon>
        <taxon>Basidiomycota</taxon>
        <taxon>Agaricomycotina</taxon>
        <taxon>Agaricomycetes</taxon>
        <taxon>Agaricomycetidae</taxon>
        <taxon>Agaricales</taxon>
        <taxon>Marasmiineae</taxon>
        <taxon>Mycenaceae</taxon>
        <taxon>Favolaschia</taxon>
    </lineage>
</organism>
<accession>A0AAW0C8U4</accession>
<dbReference type="EMBL" id="JAWWNJ010000020">
    <property type="protein sequence ID" value="KAK7035171.1"/>
    <property type="molecule type" value="Genomic_DNA"/>
</dbReference>
<name>A0AAW0C8U4_9AGAR</name>
<keyword evidence="2" id="KW-1185">Reference proteome</keyword>
<gene>
    <name evidence="1" type="ORF">R3P38DRAFT_3184746</name>
</gene>
<comment type="caution">
    <text evidence="1">The sequence shown here is derived from an EMBL/GenBank/DDBJ whole genome shotgun (WGS) entry which is preliminary data.</text>
</comment>
<evidence type="ECO:0000313" key="2">
    <source>
        <dbReference type="Proteomes" id="UP001362999"/>
    </source>
</evidence>
<dbReference type="AlphaFoldDB" id="A0AAW0C8U4"/>